<evidence type="ECO:0000313" key="2">
    <source>
        <dbReference type="EMBL" id="KAK3797606.1"/>
    </source>
</evidence>
<dbReference type="EMBL" id="JAWDGP010000750">
    <property type="protein sequence ID" value="KAK3797606.1"/>
    <property type="molecule type" value="Genomic_DNA"/>
</dbReference>
<accession>A0AAE1B2D2</accession>
<organism evidence="2 3">
    <name type="scientific">Elysia crispata</name>
    <name type="common">lettuce slug</name>
    <dbReference type="NCBI Taxonomy" id="231223"/>
    <lineage>
        <taxon>Eukaryota</taxon>
        <taxon>Metazoa</taxon>
        <taxon>Spiralia</taxon>
        <taxon>Lophotrochozoa</taxon>
        <taxon>Mollusca</taxon>
        <taxon>Gastropoda</taxon>
        <taxon>Heterobranchia</taxon>
        <taxon>Euthyneura</taxon>
        <taxon>Panpulmonata</taxon>
        <taxon>Sacoglossa</taxon>
        <taxon>Placobranchoidea</taxon>
        <taxon>Plakobranchidae</taxon>
        <taxon>Elysia</taxon>
    </lineage>
</organism>
<dbReference type="InterPro" id="IPR050645">
    <property type="entry name" value="Histidine_acid_phosphatase"/>
</dbReference>
<comment type="caution">
    <text evidence="2">The sequence shown here is derived from an EMBL/GenBank/DDBJ whole genome shotgun (WGS) entry which is preliminary data.</text>
</comment>
<evidence type="ECO:0000256" key="1">
    <source>
        <dbReference type="SAM" id="MobiDB-lite"/>
    </source>
</evidence>
<dbReference type="AlphaFoldDB" id="A0AAE1B2D2"/>
<gene>
    <name evidence="2" type="ORF">RRG08_054632</name>
</gene>
<dbReference type="Proteomes" id="UP001283361">
    <property type="component" value="Unassembled WGS sequence"/>
</dbReference>
<dbReference type="PANTHER" id="PTHR11567">
    <property type="entry name" value="ACID PHOSPHATASE-RELATED"/>
    <property type="match status" value="1"/>
</dbReference>
<sequence length="318" mass="37469">MVDKVDFSKVPKDRSYDYDSAFESDIDAAEKRKSLSGLLPEKKQREKLSSKRLLEDELIKEEGKIHRYHAVALDAYSRHKEYVNNYMLYYGGSKTDFRRDTSQDKNDLDVVRENHKFLWDDEDDASLSWEKRLAKKYWDKLFKEYCIADLSRYKENKIGMRWRIEKEVVDGKGQFTCGNKRCSESEGLRSWEVNFGYIEHGEKKNALVKLRLCPDCSYKLNYHHRRKEVTPKKTVKLSKDLSSTSSRKKRRKNSEELCSSPCSSHTASKPENIPESILQESDTEKEKSEGAIWKQPVKLVEDKSREDEFDDYFADMFL</sequence>
<proteinExistence type="predicted"/>
<reference evidence="2" key="1">
    <citation type="journal article" date="2023" name="G3 (Bethesda)">
        <title>A reference genome for the long-term kleptoplast-retaining sea slug Elysia crispata morphotype clarki.</title>
        <authorList>
            <person name="Eastman K.E."/>
            <person name="Pendleton A.L."/>
            <person name="Shaikh M.A."/>
            <person name="Suttiyut T."/>
            <person name="Ogas R."/>
            <person name="Tomko P."/>
            <person name="Gavelis G."/>
            <person name="Widhalm J.R."/>
            <person name="Wisecaver J.H."/>
        </authorList>
    </citation>
    <scope>NUCLEOTIDE SEQUENCE</scope>
    <source>
        <strain evidence="2">ECLA1</strain>
    </source>
</reference>
<dbReference type="InterPro" id="IPR019129">
    <property type="entry name" value="Folate-sensitive_fs_Fra10Ac1"/>
</dbReference>
<dbReference type="PANTHER" id="PTHR11567:SF25">
    <property type="entry name" value="PROTEIN FRA10AC1"/>
    <property type="match status" value="1"/>
</dbReference>
<feature type="compositionally biased region" description="Polar residues" evidence="1">
    <location>
        <begin position="256"/>
        <end position="269"/>
    </location>
</feature>
<evidence type="ECO:0008006" key="4">
    <source>
        <dbReference type="Google" id="ProtNLM"/>
    </source>
</evidence>
<dbReference type="Pfam" id="PF09725">
    <property type="entry name" value="Fra10Ac1"/>
    <property type="match status" value="1"/>
</dbReference>
<feature type="region of interest" description="Disordered" evidence="1">
    <location>
        <begin position="232"/>
        <end position="291"/>
    </location>
</feature>
<dbReference type="GO" id="GO:0016791">
    <property type="term" value="F:phosphatase activity"/>
    <property type="evidence" value="ECO:0007669"/>
    <property type="project" value="TreeGrafter"/>
</dbReference>
<evidence type="ECO:0000313" key="3">
    <source>
        <dbReference type="Proteomes" id="UP001283361"/>
    </source>
</evidence>
<keyword evidence="3" id="KW-1185">Reference proteome</keyword>
<protein>
    <recommendedName>
        <fullName evidence="4">Protein FRA10AC1</fullName>
    </recommendedName>
</protein>
<name>A0AAE1B2D2_9GAST</name>